<organism evidence="1 2">
    <name type="scientific">Mesonia oceanica</name>
    <dbReference type="NCBI Taxonomy" id="2687242"/>
    <lineage>
        <taxon>Bacteria</taxon>
        <taxon>Pseudomonadati</taxon>
        <taxon>Bacteroidota</taxon>
        <taxon>Flavobacteriia</taxon>
        <taxon>Flavobacteriales</taxon>
        <taxon>Flavobacteriaceae</taxon>
        <taxon>Mesonia</taxon>
    </lineage>
</organism>
<protein>
    <submittedName>
        <fullName evidence="1">Uncharacterized protein</fullName>
    </submittedName>
</protein>
<keyword evidence="2" id="KW-1185">Reference proteome</keyword>
<evidence type="ECO:0000313" key="1">
    <source>
        <dbReference type="EMBL" id="VVU99261.1"/>
    </source>
</evidence>
<name>A0AC61Y445_9FLAO</name>
<accession>A0AC61Y445</accession>
<sequence length="92" mass="10842">MKKESNKEEKYNSEISDQEKEMLNQENIHKDGDDDQNLINRERKPDFSGNDLDIPEPTDVPHRQNKKIPDEENHLYSQGGNNNHLEEDHSEK</sequence>
<reference evidence="1" key="1">
    <citation type="submission" date="2019-09" db="EMBL/GenBank/DDBJ databases">
        <authorList>
            <person name="Rodrigo-Torres L."/>
            <person name="Arahal R. D."/>
            <person name="Lucena T."/>
        </authorList>
    </citation>
    <scope>NUCLEOTIDE SEQUENCE</scope>
    <source>
        <strain evidence="1">ISS653</strain>
    </source>
</reference>
<proteinExistence type="predicted"/>
<comment type="caution">
    <text evidence="1">The sequence shown here is derived from an EMBL/GenBank/DDBJ whole genome shotgun (WGS) entry which is preliminary data.</text>
</comment>
<gene>
    <name evidence="1" type="ORF">FVB9532_00513</name>
</gene>
<dbReference type="Proteomes" id="UP000356253">
    <property type="component" value="Unassembled WGS sequence"/>
</dbReference>
<evidence type="ECO:0000313" key="2">
    <source>
        <dbReference type="Proteomes" id="UP000356253"/>
    </source>
</evidence>
<dbReference type="EMBL" id="CABVMM010000002">
    <property type="protein sequence ID" value="VVU99261.1"/>
    <property type="molecule type" value="Genomic_DNA"/>
</dbReference>